<name>A0ABU7XC35_9HYPH</name>
<dbReference type="PANTHER" id="PTHR45947">
    <property type="entry name" value="SULFOQUINOVOSYL TRANSFERASE SQD2"/>
    <property type="match status" value="1"/>
</dbReference>
<keyword evidence="3" id="KW-0328">Glycosyltransferase</keyword>
<keyword evidence="3" id="KW-0808">Transferase</keyword>
<feature type="domain" description="Glycosyltransferase subfamily 4-like N-terminal" evidence="2">
    <location>
        <begin position="17"/>
        <end position="186"/>
    </location>
</feature>
<evidence type="ECO:0000259" key="1">
    <source>
        <dbReference type="Pfam" id="PF00534"/>
    </source>
</evidence>
<dbReference type="InterPro" id="IPR001296">
    <property type="entry name" value="Glyco_trans_1"/>
</dbReference>
<dbReference type="Pfam" id="PF13579">
    <property type="entry name" value="Glyco_trans_4_4"/>
    <property type="match status" value="1"/>
</dbReference>
<feature type="domain" description="Glycosyl transferase family 1" evidence="1">
    <location>
        <begin position="202"/>
        <end position="352"/>
    </location>
</feature>
<gene>
    <name evidence="3" type="ORF">V3H18_00220</name>
</gene>
<evidence type="ECO:0000313" key="3">
    <source>
        <dbReference type="EMBL" id="MEF3364951.1"/>
    </source>
</evidence>
<dbReference type="Gene3D" id="3.40.50.2000">
    <property type="entry name" value="Glycogen Phosphorylase B"/>
    <property type="match status" value="2"/>
</dbReference>
<reference evidence="3 4" key="1">
    <citation type="submission" date="2024-02" db="EMBL/GenBank/DDBJ databases">
        <authorList>
            <person name="Grouzdev D."/>
        </authorList>
    </citation>
    <scope>NUCLEOTIDE SEQUENCE [LARGE SCALE GENOMIC DNA]</scope>
    <source>
        <strain evidence="3 4">9N</strain>
    </source>
</reference>
<sequence length="389" mass="42448">MRILHLVPTYLPATRYGGPIYSVHGLCKALAARGHEVHVFTTNIDGLGVSSVPLAQPVDLEGVKVWYFPVGLGRRLYRSPAMAKALDEHADGFDILHLHSVFLWPTTFAARLARRRQIPYVLSPRGMLVSELIARKNRLLKSAWIELFERANIAGAATLHLTAPIEVVELQKLRLAARRIDIIPNGVDMPPFEKARSSEASRRAEPPRVLSLGRLNWKKGLDRLILAIARVPQAELVIAGNDEENYRVRLEACARDAGVAERVTFHGPVHGDAKWKLIRSCDLFVMPSYSENFGIAALEAMACGRPVVVTPEVGLAQTVQATGAGVVAEGAPEIFGRAIAALLNAPAERWKMGGIGACIARDQFSWSAIAAQMEAAYGACVGERRSCCN</sequence>
<dbReference type="InterPro" id="IPR028098">
    <property type="entry name" value="Glyco_trans_4-like_N"/>
</dbReference>
<dbReference type="Proteomes" id="UP001350748">
    <property type="component" value="Unassembled WGS sequence"/>
</dbReference>
<evidence type="ECO:0000313" key="4">
    <source>
        <dbReference type="Proteomes" id="UP001350748"/>
    </source>
</evidence>
<dbReference type="Pfam" id="PF00534">
    <property type="entry name" value="Glycos_transf_1"/>
    <property type="match status" value="1"/>
</dbReference>
<accession>A0ABU7XC35</accession>
<dbReference type="RefSeq" id="WP_332079831.1">
    <property type="nucleotide sequence ID" value="NZ_JAZHYN010000001.1"/>
</dbReference>
<dbReference type="GO" id="GO:0016757">
    <property type="term" value="F:glycosyltransferase activity"/>
    <property type="evidence" value="ECO:0007669"/>
    <property type="project" value="UniProtKB-KW"/>
</dbReference>
<evidence type="ECO:0000259" key="2">
    <source>
        <dbReference type="Pfam" id="PF13579"/>
    </source>
</evidence>
<dbReference type="PANTHER" id="PTHR45947:SF3">
    <property type="entry name" value="SULFOQUINOVOSYL TRANSFERASE SQD2"/>
    <property type="match status" value="1"/>
</dbReference>
<proteinExistence type="predicted"/>
<comment type="caution">
    <text evidence="3">The sequence shown here is derived from an EMBL/GenBank/DDBJ whole genome shotgun (WGS) entry which is preliminary data.</text>
</comment>
<dbReference type="EMBL" id="JAZHYN010000001">
    <property type="protein sequence ID" value="MEF3364951.1"/>
    <property type="molecule type" value="Genomic_DNA"/>
</dbReference>
<keyword evidence="4" id="KW-1185">Reference proteome</keyword>
<dbReference type="EC" id="2.4.-.-" evidence="3"/>
<dbReference type="InterPro" id="IPR050194">
    <property type="entry name" value="Glycosyltransferase_grp1"/>
</dbReference>
<dbReference type="SUPFAM" id="SSF53756">
    <property type="entry name" value="UDP-Glycosyltransferase/glycogen phosphorylase"/>
    <property type="match status" value="1"/>
</dbReference>
<protein>
    <submittedName>
        <fullName evidence="3">Glycosyltransferase</fullName>
        <ecNumber evidence="3">2.4.-.-</ecNumber>
    </submittedName>
</protein>
<organism evidence="3 4">
    <name type="scientific">Methylocystis borbori</name>
    <dbReference type="NCBI Taxonomy" id="3118750"/>
    <lineage>
        <taxon>Bacteria</taxon>
        <taxon>Pseudomonadati</taxon>
        <taxon>Pseudomonadota</taxon>
        <taxon>Alphaproteobacteria</taxon>
        <taxon>Hyphomicrobiales</taxon>
        <taxon>Methylocystaceae</taxon>
        <taxon>Methylocystis</taxon>
    </lineage>
</organism>